<dbReference type="AlphaFoldDB" id="A0A5B6WSA4"/>
<accession>A0A5B6WSA4</accession>
<evidence type="ECO:0000313" key="1">
    <source>
        <dbReference type="EMBL" id="KAA3484789.1"/>
    </source>
</evidence>
<sequence>MSQKDLNLRQRRWLELLKDYDMIIDYHPRKTNLVTDALSRKSMFSLRISEAQKNDNELRAKRVHYELSSDSKFQIGSNDCLLFRGRICVPKNSKLVQKILNKAHNGTMSVHPEVNKMYNDLKKMY</sequence>
<reference evidence="2" key="1">
    <citation type="journal article" date="2019" name="Plant Biotechnol. J.">
        <title>Genome sequencing of the Australian wild diploid species Gossypium australe highlights disease resistance and delayed gland morphogenesis.</title>
        <authorList>
            <person name="Cai Y."/>
            <person name="Cai X."/>
            <person name="Wang Q."/>
            <person name="Wang P."/>
            <person name="Zhang Y."/>
            <person name="Cai C."/>
            <person name="Xu Y."/>
            <person name="Wang K."/>
            <person name="Zhou Z."/>
            <person name="Wang C."/>
            <person name="Geng S."/>
            <person name="Li B."/>
            <person name="Dong Q."/>
            <person name="Hou Y."/>
            <person name="Wang H."/>
            <person name="Ai P."/>
            <person name="Liu Z."/>
            <person name="Yi F."/>
            <person name="Sun M."/>
            <person name="An G."/>
            <person name="Cheng J."/>
            <person name="Zhang Y."/>
            <person name="Shi Q."/>
            <person name="Xie Y."/>
            <person name="Shi X."/>
            <person name="Chang Y."/>
            <person name="Huang F."/>
            <person name="Chen Y."/>
            <person name="Hong S."/>
            <person name="Mi L."/>
            <person name="Sun Q."/>
            <person name="Zhang L."/>
            <person name="Zhou B."/>
            <person name="Peng R."/>
            <person name="Zhang X."/>
            <person name="Liu F."/>
        </authorList>
    </citation>
    <scope>NUCLEOTIDE SEQUENCE [LARGE SCALE GENOMIC DNA]</scope>
    <source>
        <strain evidence="2">cv. PA1801</strain>
    </source>
</reference>
<dbReference type="Gene3D" id="1.10.340.70">
    <property type="match status" value="1"/>
</dbReference>
<protein>
    <submittedName>
        <fullName evidence="1">DNA/RNA polymerases superfamily protein</fullName>
    </submittedName>
</protein>
<gene>
    <name evidence="1" type="ORF">EPI10_006852</name>
</gene>
<comment type="caution">
    <text evidence="1">The sequence shown here is derived from an EMBL/GenBank/DDBJ whole genome shotgun (WGS) entry which is preliminary data.</text>
</comment>
<proteinExistence type="predicted"/>
<name>A0A5B6WSA4_9ROSI</name>
<dbReference type="Proteomes" id="UP000325315">
    <property type="component" value="Unassembled WGS sequence"/>
</dbReference>
<organism evidence="1 2">
    <name type="scientific">Gossypium australe</name>
    <dbReference type="NCBI Taxonomy" id="47621"/>
    <lineage>
        <taxon>Eukaryota</taxon>
        <taxon>Viridiplantae</taxon>
        <taxon>Streptophyta</taxon>
        <taxon>Embryophyta</taxon>
        <taxon>Tracheophyta</taxon>
        <taxon>Spermatophyta</taxon>
        <taxon>Magnoliopsida</taxon>
        <taxon>eudicotyledons</taxon>
        <taxon>Gunneridae</taxon>
        <taxon>Pentapetalae</taxon>
        <taxon>rosids</taxon>
        <taxon>malvids</taxon>
        <taxon>Malvales</taxon>
        <taxon>Malvaceae</taxon>
        <taxon>Malvoideae</taxon>
        <taxon>Gossypium</taxon>
    </lineage>
</organism>
<evidence type="ECO:0000313" key="2">
    <source>
        <dbReference type="Proteomes" id="UP000325315"/>
    </source>
</evidence>
<keyword evidence="2" id="KW-1185">Reference proteome</keyword>
<dbReference type="OrthoDB" id="851428at2759"/>
<dbReference type="EMBL" id="SMMG02000002">
    <property type="protein sequence ID" value="KAA3484789.1"/>
    <property type="molecule type" value="Genomic_DNA"/>
</dbReference>